<feature type="signal peptide" evidence="2">
    <location>
        <begin position="1"/>
        <end position="33"/>
    </location>
</feature>
<dbReference type="InterPro" id="IPR043738">
    <property type="entry name" value="DUF5683"/>
</dbReference>
<keyword evidence="1" id="KW-1133">Transmembrane helix</keyword>
<reference evidence="4 5" key="1">
    <citation type="submission" date="2018-06" db="EMBL/GenBank/DDBJ databases">
        <title>Mucibacter soli gen. nov., sp. nov., a new member of the family Chitinophagaceae producing mucin.</title>
        <authorList>
            <person name="Kim M.-K."/>
            <person name="Park S."/>
            <person name="Kim T.-S."/>
            <person name="Joung Y."/>
            <person name="Han J.-H."/>
            <person name="Kim S.B."/>
        </authorList>
    </citation>
    <scope>NUCLEOTIDE SEQUENCE [LARGE SCALE GENOMIC DNA]</scope>
    <source>
        <strain evidence="4 5">R1-15</strain>
    </source>
</reference>
<keyword evidence="1" id="KW-0472">Membrane</keyword>
<dbReference type="Pfam" id="PF18935">
    <property type="entry name" value="DUF5683"/>
    <property type="match status" value="1"/>
</dbReference>
<protein>
    <recommendedName>
        <fullName evidence="3">DUF5683 domain-containing protein</fullName>
    </recommendedName>
</protein>
<name>A0A2W2ADM0_9BACT</name>
<feature type="transmembrane region" description="Helical" evidence="1">
    <location>
        <begin position="191"/>
        <end position="212"/>
    </location>
</feature>
<evidence type="ECO:0000256" key="2">
    <source>
        <dbReference type="SAM" id="SignalP"/>
    </source>
</evidence>
<evidence type="ECO:0000313" key="4">
    <source>
        <dbReference type="EMBL" id="PZF73545.1"/>
    </source>
</evidence>
<dbReference type="RefSeq" id="WP_110998271.1">
    <property type="nucleotide sequence ID" value="NZ_QKTW01000011.1"/>
</dbReference>
<organism evidence="4 5">
    <name type="scientific">Taibaiella soli</name>
    <dbReference type="NCBI Taxonomy" id="1649169"/>
    <lineage>
        <taxon>Bacteria</taxon>
        <taxon>Pseudomonadati</taxon>
        <taxon>Bacteroidota</taxon>
        <taxon>Chitinophagia</taxon>
        <taxon>Chitinophagales</taxon>
        <taxon>Chitinophagaceae</taxon>
        <taxon>Taibaiella</taxon>
    </lineage>
</organism>
<dbReference type="Proteomes" id="UP000248745">
    <property type="component" value="Unassembled WGS sequence"/>
</dbReference>
<dbReference type="EMBL" id="QKTW01000011">
    <property type="protein sequence ID" value="PZF73545.1"/>
    <property type="molecule type" value="Genomic_DNA"/>
</dbReference>
<dbReference type="OrthoDB" id="9813910at2"/>
<feature type="transmembrane region" description="Helical" evidence="1">
    <location>
        <begin position="157"/>
        <end position="179"/>
    </location>
</feature>
<feature type="chain" id="PRO_5016056639" description="DUF5683 domain-containing protein" evidence="2">
    <location>
        <begin position="34"/>
        <end position="213"/>
    </location>
</feature>
<sequence length="213" mass="23714">MNSFLRFSNRFLGLMPVMIVCFLCIASQTFAQATPDTSLNRIIPDTAQQATPQAVMTPPPPVSAAELKNEPFQPNPKKSGLYSSILPGAGQLYNRQYWKIPIIYVGVGVAGYFIVDNLKNYRNYRKIYIARLQGDHSDGLPYSDADIKTLQDAYSKYLNMTVLFTAVGYALQIVDAITFAHLKNFDISRDISMRMVPIASPYGVGLGVVFQLK</sequence>
<evidence type="ECO:0000256" key="1">
    <source>
        <dbReference type="SAM" id="Phobius"/>
    </source>
</evidence>
<proteinExistence type="predicted"/>
<evidence type="ECO:0000259" key="3">
    <source>
        <dbReference type="Pfam" id="PF18935"/>
    </source>
</evidence>
<keyword evidence="2" id="KW-0732">Signal</keyword>
<evidence type="ECO:0000313" key="5">
    <source>
        <dbReference type="Proteomes" id="UP000248745"/>
    </source>
</evidence>
<keyword evidence="5" id="KW-1185">Reference proteome</keyword>
<gene>
    <name evidence="4" type="ORF">DN068_07415</name>
</gene>
<keyword evidence="1" id="KW-0812">Transmembrane</keyword>
<feature type="domain" description="DUF5683" evidence="3">
    <location>
        <begin position="73"/>
        <end position="199"/>
    </location>
</feature>
<accession>A0A2W2ADM0</accession>
<comment type="caution">
    <text evidence="4">The sequence shown here is derived from an EMBL/GenBank/DDBJ whole genome shotgun (WGS) entry which is preliminary data.</text>
</comment>
<feature type="transmembrane region" description="Helical" evidence="1">
    <location>
        <begin position="97"/>
        <end position="115"/>
    </location>
</feature>
<dbReference type="AlphaFoldDB" id="A0A2W2ADM0"/>